<dbReference type="EMBL" id="BNCO01000012">
    <property type="protein sequence ID" value="GIL51993.1"/>
    <property type="molecule type" value="Genomic_DNA"/>
</dbReference>
<feature type="region of interest" description="Disordered" evidence="1">
    <location>
        <begin position="477"/>
        <end position="544"/>
    </location>
</feature>
<protein>
    <submittedName>
        <fullName evidence="2">Uncharacterized protein</fullName>
    </submittedName>
</protein>
<reference evidence="2" key="1">
    <citation type="journal article" date="2021" name="Proc. Natl. Acad. Sci. U.S.A.">
        <title>Three genomes in the algal genus Volvox reveal the fate of a haploid sex-determining region after a transition to homothallism.</title>
        <authorList>
            <person name="Yamamoto K."/>
            <person name="Hamaji T."/>
            <person name="Kawai-Toyooka H."/>
            <person name="Matsuzaki R."/>
            <person name="Takahashi F."/>
            <person name="Nishimura Y."/>
            <person name="Kawachi M."/>
            <person name="Noguchi H."/>
            <person name="Minakuchi Y."/>
            <person name="Umen J.G."/>
            <person name="Toyoda A."/>
            <person name="Nozaki H."/>
        </authorList>
    </citation>
    <scope>NUCLEOTIDE SEQUENCE</scope>
    <source>
        <strain evidence="2">NIES-3780</strain>
    </source>
</reference>
<feature type="region of interest" description="Disordered" evidence="1">
    <location>
        <begin position="1086"/>
        <end position="1115"/>
    </location>
</feature>
<comment type="caution">
    <text evidence="2">The sequence shown here is derived from an EMBL/GenBank/DDBJ whole genome shotgun (WGS) entry which is preliminary data.</text>
</comment>
<feature type="compositionally biased region" description="Low complexity" evidence="1">
    <location>
        <begin position="1098"/>
        <end position="1112"/>
    </location>
</feature>
<evidence type="ECO:0000256" key="1">
    <source>
        <dbReference type="SAM" id="MobiDB-lite"/>
    </source>
</evidence>
<feature type="compositionally biased region" description="Low complexity" evidence="1">
    <location>
        <begin position="1274"/>
        <end position="1287"/>
    </location>
</feature>
<evidence type="ECO:0000313" key="3">
    <source>
        <dbReference type="Proteomes" id="UP000747399"/>
    </source>
</evidence>
<feature type="region of interest" description="Disordered" evidence="1">
    <location>
        <begin position="1134"/>
        <end position="1162"/>
    </location>
</feature>
<sequence length="1485" mass="154981">MAHDVARAVQATESGKEAADTLVGPEALKWSKLTICGDNKEPYRFRWSDAGRHGVSVLRRWVFLQHLSKAGHGQGTAPSTVPPYSGPAWCVSLVQDDPDGGYLARAAAAFQEAVLTELQWVALRELQDYAAVMEPLDQPGVVGDGSMTLAVLHMWRRCPMWLSLQRAPADLMGDLNDALVAEQAQGSRAALHSVMVALIDGWRVGLAQLGDQLARRAEQDFEQALGQREDVSVAGGLGAENGIVKWLLWWRLYLGLHRQMEVWTKSQHGAALLDPHLRSDLADIDAKQDGRLSARNVDHWPAHGNNCHHPPVPPSSLAAANVVGASNGKTHGSGRHTGRHHPAVHAGDEAMPSDAVLRDIGVVGFDSGGAVGLLAVAAPRPQAIPQSPPALLASFLSAYARRVAKATLESSDTAVGAPPNPHAPQCPSQTSANGSLSRGRQQLRRACLQMLGQLGEVLAEDLSEDDVVLRIHQLTVTRGDSNPTGPDSYKVDPTFPAASAPLSQPDRATLSASDRGDSWLNAASQPTSLLSSEPPPKSALDPVALAPVPARNGPVVGAYGGAAELPDTAAVLPVAVLAELPPERMLRLSNSPGLLSLQLQLKQSLRSSVGEVLPGPDRPSAARQDKSARHARRAALLQGVCWCLHQTHRQLEKAYCVCCLAGLTAEEMASLCDREFQGLVGARWAPVLSPCCDLLRVPAEPVSSLVEAVSTAVGAAALAAVNARPLPTADSTWALRAAAFTHADAWVAARPAAKCSGSRSGGGHRGADSGGAAAPACAGTASMATVKGMMTEVSGINVRDGNTTWACEVERLTAALLAGDLHRKCISQDLVAEAASACSSAAIAEGGVDHAGGDGGADGQCDHAPAWLIRGALILYAGRVRLLGTLLGAAPTINPRGTPLYRWANPDPTDVVAAAEATAEARASVADCAADTPATVTDASYTSSASAALTRPITSGYPHNGELELRQGHHLGSSTARALLFHMVISPCTAAANRLVHVTKTHVPGSGTNLRPLCVAHSDTATLWSAAHALLALVTSVGVGSSQVGKPPPRFWHGRRTPFGGSSQSLPRDEKVPREMAMHNSSMSGAVMDRHTLPPSGPAAAGTGAQGAQGSARWPSRKLNWRRSLRRIMPYRAERSSGHGSLLRDRSASGGGADLGQPTAGMQRKSVSRACWAGEPIEPVPLPAPAPLCSIAAPHLEAAEAAHARAKTAPLHRRWPFSETTPAAIHSLNVAVGGGSMCSGLADVRNRWKKAKGSSGGSGKTCIGGMDSSHTKLGGSKRSQGGSGMRQQQRLAGHGLLVLSDAELGLMQVLHEACGQLRAATGRAGDLVAAEMGQRAAIICHSSAGSSRSQVLSSAAQQVIASLLRPLREALEGLHPVSQSELLTRGFSAVVQALRQHYLGGGRGGGRDKRNESGLVGQELGKGLTLLEAELAAGWKQLDAACGCGGSRVDTPVAAWVAGDYDFAKARTEMDAQIQSLRNDISTAG</sequence>
<feature type="region of interest" description="Disordered" evidence="1">
    <location>
        <begin position="1251"/>
        <end position="1287"/>
    </location>
</feature>
<name>A0A8J4EXE7_9CHLO</name>
<feature type="compositionally biased region" description="Basic residues" evidence="1">
    <location>
        <begin position="332"/>
        <end position="343"/>
    </location>
</feature>
<proteinExistence type="predicted"/>
<feature type="compositionally biased region" description="Basic and acidic residues" evidence="1">
    <location>
        <begin position="1134"/>
        <end position="1147"/>
    </location>
</feature>
<feature type="region of interest" description="Disordered" evidence="1">
    <location>
        <begin position="325"/>
        <end position="350"/>
    </location>
</feature>
<feature type="compositionally biased region" description="Polar residues" evidence="1">
    <location>
        <begin position="521"/>
        <end position="531"/>
    </location>
</feature>
<keyword evidence="3" id="KW-1185">Reference proteome</keyword>
<gene>
    <name evidence="2" type="ORF">Vafri_7955</name>
</gene>
<organism evidence="2 3">
    <name type="scientific">Volvox africanus</name>
    <dbReference type="NCBI Taxonomy" id="51714"/>
    <lineage>
        <taxon>Eukaryota</taxon>
        <taxon>Viridiplantae</taxon>
        <taxon>Chlorophyta</taxon>
        <taxon>core chlorophytes</taxon>
        <taxon>Chlorophyceae</taxon>
        <taxon>CS clade</taxon>
        <taxon>Chlamydomonadales</taxon>
        <taxon>Volvocaceae</taxon>
        <taxon>Volvox</taxon>
    </lineage>
</organism>
<dbReference type="Proteomes" id="UP000747399">
    <property type="component" value="Unassembled WGS sequence"/>
</dbReference>
<feature type="region of interest" description="Disordered" evidence="1">
    <location>
        <begin position="410"/>
        <end position="438"/>
    </location>
</feature>
<evidence type="ECO:0000313" key="2">
    <source>
        <dbReference type="EMBL" id="GIL51993.1"/>
    </source>
</evidence>
<feature type="region of interest" description="Disordered" evidence="1">
    <location>
        <begin position="1047"/>
        <end position="1071"/>
    </location>
</feature>
<feature type="compositionally biased region" description="Polar residues" evidence="1">
    <location>
        <begin position="426"/>
        <end position="438"/>
    </location>
</feature>
<accession>A0A8J4EXE7</accession>